<dbReference type="EMBL" id="UGRU01000001">
    <property type="protein sequence ID" value="SUA45119.1"/>
    <property type="molecule type" value="Genomic_DNA"/>
</dbReference>
<feature type="domain" description="B12-binding" evidence="3">
    <location>
        <begin position="100"/>
        <end position="226"/>
    </location>
</feature>
<name>A0A378WVC6_9NOCA</name>
<dbReference type="GO" id="GO:0046872">
    <property type="term" value="F:metal ion binding"/>
    <property type="evidence" value="ECO:0007669"/>
    <property type="project" value="UniProtKB-KW"/>
</dbReference>
<dbReference type="AlphaFoldDB" id="A0A378WVC6"/>
<evidence type="ECO:0000259" key="3">
    <source>
        <dbReference type="PROSITE" id="PS51332"/>
    </source>
</evidence>
<dbReference type="CDD" id="cd02065">
    <property type="entry name" value="B12-binding_like"/>
    <property type="match status" value="1"/>
</dbReference>
<dbReference type="PANTHER" id="PTHR45833">
    <property type="entry name" value="METHIONINE SYNTHASE"/>
    <property type="match status" value="1"/>
</dbReference>
<dbReference type="PROSITE" id="PS51332">
    <property type="entry name" value="B12_BINDING"/>
    <property type="match status" value="1"/>
</dbReference>
<keyword evidence="2" id="KW-0170">Cobalt</keyword>
<evidence type="ECO:0000256" key="1">
    <source>
        <dbReference type="ARBA" id="ARBA00022723"/>
    </source>
</evidence>
<evidence type="ECO:0000256" key="2">
    <source>
        <dbReference type="ARBA" id="ARBA00023285"/>
    </source>
</evidence>
<dbReference type="SUPFAM" id="SSF52242">
    <property type="entry name" value="Cobalamin (vitamin B12)-binding domain"/>
    <property type="match status" value="1"/>
</dbReference>
<gene>
    <name evidence="4" type="ORF">NCTC13184_03641</name>
</gene>
<accession>A0A378WVC6</accession>
<dbReference type="InterPro" id="IPR036594">
    <property type="entry name" value="Meth_synthase_dom"/>
</dbReference>
<sequence length="356" mass="38265">MSEPPRRITVDPCAFRDELWTAVTGRDERAAIDIVLAALDSGLEPDAVLLDVIAAVQRRVGAEWAANTLSVADEHTATAINDRAVTALALHAAAAHPASAGRVTVACVDGEWHALPARLVAEVLRMRGWRVDFLGAQVPTRHLIAHLHNTGPDAVLLSSSLPTRLPSAHGTITACQAAGVPVLVGGAAFGPDGRYADLLGADAWAPDAATAAELLARGLRREQQPPDRPHRTLPHLTDQEFTMIARSTPQLLATTMAELEHRFPAMREYSEFQRDRTAEDIAQILEFLATALYLDDDELFTSFVTWTAGVLSARAVPAQSLFPVLDSLGEQLQDFPRARRILAAATDALTGTARIA</sequence>
<dbReference type="Gene3D" id="3.40.50.280">
    <property type="entry name" value="Cobalamin-binding domain"/>
    <property type="match status" value="1"/>
</dbReference>
<dbReference type="InterPro" id="IPR050554">
    <property type="entry name" value="Met_Synthase/Corrinoid"/>
</dbReference>
<dbReference type="InterPro" id="IPR006158">
    <property type="entry name" value="Cobalamin-bd"/>
</dbReference>
<dbReference type="Pfam" id="PF02607">
    <property type="entry name" value="B12-binding_2"/>
    <property type="match status" value="1"/>
</dbReference>
<organism evidence="4 5">
    <name type="scientific">Nocardia africana</name>
    <dbReference type="NCBI Taxonomy" id="134964"/>
    <lineage>
        <taxon>Bacteria</taxon>
        <taxon>Bacillati</taxon>
        <taxon>Actinomycetota</taxon>
        <taxon>Actinomycetes</taxon>
        <taxon>Mycobacteriales</taxon>
        <taxon>Nocardiaceae</taxon>
        <taxon>Nocardia</taxon>
    </lineage>
</organism>
<proteinExistence type="predicted"/>
<keyword evidence="1" id="KW-0479">Metal-binding</keyword>
<dbReference type="GO" id="GO:0008705">
    <property type="term" value="F:methionine synthase activity"/>
    <property type="evidence" value="ECO:0007669"/>
    <property type="project" value="TreeGrafter"/>
</dbReference>
<dbReference type="PANTHER" id="PTHR45833:SF1">
    <property type="entry name" value="METHIONINE SYNTHASE"/>
    <property type="match status" value="1"/>
</dbReference>
<dbReference type="RefSeq" id="WP_062964296.1">
    <property type="nucleotide sequence ID" value="NZ_JAJFOE010000001.1"/>
</dbReference>
<protein>
    <submittedName>
        <fullName evidence="4">Predicted cobalamin binding protein</fullName>
    </submittedName>
</protein>
<evidence type="ECO:0000313" key="4">
    <source>
        <dbReference type="EMBL" id="SUA45119.1"/>
    </source>
</evidence>
<dbReference type="GO" id="GO:0046653">
    <property type="term" value="P:tetrahydrofolate metabolic process"/>
    <property type="evidence" value="ECO:0007669"/>
    <property type="project" value="TreeGrafter"/>
</dbReference>
<dbReference type="Proteomes" id="UP000255082">
    <property type="component" value="Unassembled WGS sequence"/>
</dbReference>
<dbReference type="Gene3D" id="1.10.1240.10">
    <property type="entry name" value="Methionine synthase domain"/>
    <property type="match status" value="1"/>
</dbReference>
<evidence type="ECO:0000313" key="5">
    <source>
        <dbReference type="Proteomes" id="UP000255082"/>
    </source>
</evidence>
<dbReference type="GO" id="GO:0005829">
    <property type="term" value="C:cytosol"/>
    <property type="evidence" value="ECO:0007669"/>
    <property type="project" value="TreeGrafter"/>
</dbReference>
<dbReference type="GO" id="GO:0031419">
    <property type="term" value="F:cobalamin binding"/>
    <property type="evidence" value="ECO:0007669"/>
    <property type="project" value="InterPro"/>
</dbReference>
<dbReference type="Pfam" id="PF02310">
    <property type="entry name" value="B12-binding"/>
    <property type="match status" value="1"/>
</dbReference>
<dbReference type="InterPro" id="IPR036724">
    <property type="entry name" value="Cobalamin-bd_sf"/>
</dbReference>
<dbReference type="OrthoDB" id="3782345at2"/>
<dbReference type="GO" id="GO:0050667">
    <property type="term" value="P:homocysteine metabolic process"/>
    <property type="evidence" value="ECO:0007669"/>
    <property type="project" value="TreeGrafter"/>
</dbReference>
<reference evidence="4 5" key="1">
    <citation type="submission" date="2018-06" db="EMBL/GenBank/DDBJ databases">
        <authorList>
            <consortium name="Pathogen Informatics"/>
            <person name="Doyle S."/>
        </authorList>
    </citation>
    <scope>NUCLEOTIDE SEQUENCE [LARGE SCALE GENOMIC DNA]</scope>
    <source>
        <strain evidence="4 5">NCTC13184</strain>
    </source>
</reference>
<dbReference type="InterPro" id="IPR003759">
    <property type="entry name" value="Cbl-bd_cap"/>
</dbReference>